<dbReference type="EMBL" id="ASPP01005606">
    <property type="protein sequence ID" value="ETO30228.1"/>
    <property type="molecule type" value="Genomic_DNA"/>
</dbReference>
<feature type="domain" description="C2H2-type" evidence="3">
    <location>
        <begin position="93"/>
        <end position="120"/>
    </location>
</feature>
<evidence type="ECO:0000256" key="2">
    <source>
        <dbReference type="SAM" id="MobiDB-lite"/>
    </source>
</evidence>
<sequence>MCSYQTAFSFVCCSSLLLFYKVGKKKELVRLAQKIMDQKKSRRYSKKRTVDKQSQRILLHKHHCSACNIQFKNRSEYYRHNVKIHNKTKTSRWKCVECKKSFGSSYELKIHELRTREERTIKNIQEQEKERKKEKKKKETLP</sequence>
<keyword evidence="1" id="KW-0479">Metal-binding</keyword>
<keyword evidence="1" id="KW-0863">Zinc-finger</keyword>
<dbReference type="InterPro" id="IPR013087">
    <property type="entry name" value="Znf_C2H2_type"/>
</dbReference>
<dbReference type="PROSITE" id="PS50157">
    <property type="entry name" value="ZINC_FINGER_C2H2_2"/>
    <property type="match status" value="2"/>
</dbReference>
<dbReference type="GO" id="GO:0008270">
    <property type="term" value="F:zinc ion binding"/>
    <property type="evidence" value="ECO:0007669"/>
    <property type="project" value="UniProtKB-KW"/>
</dbReference>
<gene>
    <name evidence="4" type="ORF">RFI_06894</name>
</gene>
<organism evidence="4 5">
    <name type="scientific">Reticulomyxa filosa</name>
    <dbReference type="NCBI Taxonomy" id="46433"/>
    <lineage>
        <taxon>Eukaryota</taxon>
        <taxon>Sar</taxon>
        <taxon>Rhizaria</taxon>
        <taxon>Retaria</taxon>
        <taxon>Foraminifera</taxon>
        <taxon>Monothalamids</taxon>
        <taxon>Reticulomyxidae</taxon>
        <taxon>Reticulomyxa</taxon>
    </lineage>
</organism>
<proteinExistence type="predicted"/>
<protein>
    <submittedName>
        <fullName evidence="4">Zinc finger protein</fullName>
    </submittedName>
</protein>
<accession>X6NWH0</accession>
<dbReference type="InterPro" id="IPR036236">
    <property type="entry name" value="Znf_C2H2_sf"/>
</dbReference>
<evidence type="ECO:0000313" key="5">
    <source>
        <dbReference type="Proteomes" id="UP000023152"/>
    </source>
</evidence>
<dbReference type="AlphaFoldDB" id="X6NWH0"/>
<keyword evidence="5" id="KW-1185">Reference proteome</keyword>
<dbReference type="OrthoDB" id="6353315at2759"/>
<comment type="caution">
    <text evidence="4">The sequence shown here is derived from an EMBL/GenBank/DDBJ whole genome shotgun (WGS) entry which is preliminary data.</text>
</comment>
<dbReference type="SMART" id="SM00355">
    <property type="entry name" value="ZnF_C2H2"/>
    <property type="match status" value="2"/>
</dbReference>
<feature type="domain" description="C2H2-type" evidence="3">
    <location>
        <begin position="62"/>
        <end position="90"/>
    </location>
</feature>
<evidence type="ECO:0000259" key="3">
    <source>
        <dbReference type="PROSITE" id="PS50157"/>
    </source>
</evidence>
<keyword evidence="1" id="KW-0862">Zinc</keyword>
<evidence type="ECO:0000313" key="4">
    <source>
        <dbReference type="EMBL" id="ETO30228.1"/>
    </source>
</evidence>
<name>X6NWH0_RETFI</name>
<reference evidence="4 5" key="1">
    <citation type="journal article" date="2013" name="Curr. Biol.">
        <title>The Genome of the Foraminiferan Reticulomyxa filosa.</title>
        <authorList>
            <person name="Glockner G."/>
            <person name="Hulsmann N."/>
            <person name="Schleicher M."/>
            <person name="Noegel A.A."/>
            <person name="Eichinger L."/>
            <person name="Gallinger C."/>
            <person name="Pawlowski J."/>
            <person name="Sierra R."/>
            <person name="Euteneuer U."/>
            <person name="Pillet L."/>
            <person name="Moustafa A."/>
            <person name="Platzer M."/>
            <person name="Groth M."/>
            <person name="Szafranski K."/>
            <person name="Schliwa M."/>
        </authorList>
    </citation>
    <scope>NUCLEOTIDE SEQUENCE [LARGE SCALE GENOMIC DNA]</scope>
</reference>
<dbReference type="SUPFAM" id="SSF57667">
    <property type="entry name" value="beta-beta-alpha zinc fingers"/>
    <property type="match status" value="1"/>
</dbReference>
<evidence type="ECO:0000256" key="1">
    <source>
        <dbReference type="PROSITE-ProRule" id="PRU00042"/>
    </source>
</evidence>
<dbReference type="Proteomes" id="UP000023152">
    <property type="component" value="Unassembled WGS sequence"/>
</dbReference>
<dbReference type="Gene3D" id="3.30.160.60">
    <property type="entry name" value="Classic Zinc Finger"/>
    <property type="match status" value="1"/>
</dbReference>
<feature type="region of interest" description="Disordered" evidence="2">
    <location>
        <begin position="119"/>
        <end position="142"/>
    </location>
</feature>
<dbReference type="PROSITE" id="PS00028">
    <property type="entry name" value="ZINC_FINGER_C2H2_1"/>
    <property type="match status" value="1"/>
</dbReference>